<dbReference type="SUPFAM" id="SSF101094">
    <property type="entry name" value="Staphylocoagulase"/>
    <property type="match status" value="2"/>
</dbReference>
<dbReference type="Gene3D" id="1.20.120.760">
    <property type="entry name" value="Staphylcoagulase, helix bundle, domain 2"/>
    <property type="match status" value="1"/>
</dbReference>
<evidence type="ECO:0000256" key="1">
    <source>
        <dbReference type="SAM" id="Coils"/>
    </source>
</evidence>
<feature type="domain" description="Staphylocoagulase N-terminal subdomain 1" evidence="4">
    <location>
        <begin position="60"/>
        <end position="264"/>
    </location>
</feature>
<dbReference type="Proteomes" id="UP000646308">
    <property type="component" value="Unassembled WGS sequence"/>
</dbReference>
<protein>
    <submittedName>
        <fullName evidence="5">Coagulase</fullName>
    </submittedName>
</protein>
<gene>
    <name evidence="5" type="ORF">GLV84_01805</name>
</gene>
<feature type="compositionally biased region" description="Polar residues" evidence="2">
    <location>
        <begin position="394"/>
        <end position="406"/>
    </location>
</feature>
<dbReference type="RefSeq" id="WP_107376467.1">
    <property type="nucleotide sequence ID" value="NZ_CP045927.1"/>
</dbReference>
<dbReference type="InterPro" id="IPR004237">
    <property type="entry name" value="Fibron_repeat-bd"/>
</dbReference>
<feature type="coiled-coil region" evidence="1">
    <location>
        <begin position="288"/>
        <end position="337"/>
    </location>
</feature>
<evidence type="ECO:0000313" key="6">
    <source>
        <dbReference type="Proteomes" id="UP000646308"/>
    </source>
</evidence>
<dbReference type="InterPro" id="IPR014874">
    <property type="entry name" value="Staphylocoagulase_N"/>
</dbReference>
<dbReference type="AlphaFoldDB" id="A0A2T4MHG7"/>
<dbReference type="EMBL" id="WMFL01000029">
    <property type="protein sequence ID" value="NJI01611.1"/>
    <property type="molecule type" value="Genomic_DNA"/>
</dbReference>
<proteinExistence type="predicted"/>
<evidence type="ECO:0000259" key="4">
    <source>
        <dbReference type="Pfam" id="PF08764"/>
    </source>
</evidence>
<feature type="signal peptide" evidence="3">
    <location>
        <begin position="1"/>
        <end position="26"/>
    </location>
</feature>
<dbReference type="Pfam" id="PF08764">
    <property type="entry name" value="Coagulase"/>
    <property type="match status" value="1"/>
</dbReference>
<keyword evidence="1" id="KW-0175">Coiled coil</keyword>
<organism evidence="5 6">
    <name type="scientific">Staphylococcus agnetis</name>
    <dbReference type="NCBI Taxonomy" id="985762"/>
    <lineage>
        <taxon>Bacteria</taxon>
        <taxon>Bacillati</taxon>
        <taxon>Bacillota</taxon>
        <taxon>Bacilli</taxon>
        <taxon>Bacillales</taxon>
        <taxon>Staphylococcaceae</taxon>
        <taxon>Staphylococcus</taxon>
    </lineage>
</organism>
<dbReference type="InterPro" id="IPR043071">
    <property type="entry name" value="Staphylcoagulase_N_2"/>
</dbReference>
<name>A0A2T4MHG7_9STAP</name>
<feature type="chain" id="PRO_5044070811" evidence="3">
    <location>
        <begin position="27"/>
        <end position="509"/>
    </location>
</feature>
<sequence length="509" mass="59386">MKKKLLVLSASAILASNFIFDNSASAVVDVRENKYESEALKLKGSKSDYEQIKLYKDSLERLIHSISVNMHAGYDEPEYKEIFDKYQKKFMAEMGALNTFVQEQKDIRKYKNNQQPVPNNLYGLTYERYLGIFESIKKNRYEFYQEAKKVEDKHEDLRRFNEFQQDEADLKINELENKILMIGNTFVRKPYEVQNMYNKLDMVISKDKYERYDMLPTNKRMLKEKSEDLETIIDEFFEEIGYPRPLEIPTLTSENQNDESIKEKLREATAKAREDERYRHERSKERYAKFEKEKLNRTKKSSKKYEKKTSNFSYKQLKKAENVKKAESTQISQLNNQPNHGNIVNSISGNSHNKKPASIGGESKPVNIIQDSEAPSQFGSNGQLIEFSENTLSNSTGSVKQQPTFTEDTKPTKKEVITESHAVDLDEKTTHYMSGYATGYSVEDTSGYTERDKRAIRRNHVREAEELVNKYVNSHAYQDRVAAQAKVKTLSPEQQKRLNQQIYKIYNGQ</sequence>
<comment type="caution">
    <text evidence="5">The sequence shown here is derived from an EMBL/GenBank/DDBJ whole genome shotgun (WGS) entry which is preliminary data.</text>
</comment>
<reference evidence="5" key="1">
    <citation type="submission" date="2019-11" db="EMBL/GenBank/DDBJ databases">
        <title>Whole genome comparisons of Staphylococcus agnetis isolates from cattle and chickens.</title>
        <authorList>
            <person name="Rhoads D."/>
            <person name="Shwani A."/>
            <person name="Adkins P."/>
            <person name="Calcutt M."/>
            <person name="Middleton J."/>
        </authorList>
    </citation>
    <scope>NUCLEOTIDE SEQUENCE</scope>
    <source>
        <strain evidence="5">1387</strain>
    </source>
</reference>
<keyword evidence="3" id="KW-0732">Signal</keyword>
<dbReference type="Pfam" id="PF02986">
    <property type="entry name" value="Fn_bind"/>
    <property type="match status" value="1"/>
</dbReference>
<evidence type="ECO:0000256" key="2">
    <source>
        <dbReference type="SAM" id="MobiDB-lite"/>
    </source>
</evidence>
<evidence type="ECO:0000256" key="3">
    <source>
        <dbReference type="SAM" id="SignalP"/>
    </source>
</evidence>
<dbReference type="GeneID" id="57690596"/>
<feature type="region of interest" description="Disordered" evidence="2">
    <location>
        <begin position="394"/>
        <end position="414"/>
    </location>
</feature>
<evidence type="ECO:0000313" key="5">
    <source>
        <dbReference type="EMBL" id="NJI01611.1"/>
    </source>
</evidence>
<accession>A0A2T4MHG7</accession>